<evidence type="ECO:0000256" key="1">
    <source>
        <dbReference type="SAM" id="Phobius"/>
    </source>
</evidence>
<gene>
    <name evidence="2" type="ORF">PRZ01_07230</name>
</gene>
<keyword evidence="1" id="KW-1133">Transmembrane helix</keyword>
<dbReference type="Proteomes" id="UP001219862">
    <property type="component" value="Unassembled WGS sequence"/>
</dbReference>
<sequence>MKTTLKLILLIGLCVALTSALTGGLLWHFASSSPDFHLTINGQEFTQLSEFKGMAGGLLGCVIAGLVLCIVLPLALLFSVALPVLILGLVFGALLLAFLGVGGLLFSPLILLALPLFLLARLLRSPKKRTRPASSQAGPASRG</sequence>
<evidence type="ECO:0000313" key="3">
    <source>
        <dbReference type="Proteomes" id="UP001219862"/>
    </source>
</evidence>
<feature type="transmembrane region" description="Helical" evidence="1">
    <location>
        <begin position="105"/>
        <end position="123"/>
    </location>
</feature>
<name>A0ABT5KPY3_9BURK</name>
<feature type="transmembrane region" description="Helical" evidence="1">
    <location>
        <begin position="80"/>
        <end position="99"/>
    </location>
</feature>
<reference evidence="2 3" key="1">
    <citation type="submission" date="2022-10" db="EMBL/GenBank/DDBJ databases">
        <title>paucibacter sp. hw8 Genome sequencing.</title>
        <authorList>
            <person name="Park S."/>
        </authorList>
    </citation>
    <scope>NUCLEOTIDE SEQUENCE [LARGE SCALE GENOMIC DNA]</scope>
    <source>
        <strain evidence="3">hw8</strain>
    </source>
</reference>
<protein>
    <recommendedName>
        <fullName evidence="4">DUF4064 domain-containing protein</fullName>
    </recommendedName>
</protein>
<keyword evidence="1" id="KW-0472">Membrane</keyword>
<evidence type="ECO:0008006" key="4">
    <source>
        <dbReference type="Google" id="ProtNLM"/>
    </source>
</evidence>
<keyword evidence="3" id="KW-1185">Reference proteome</keyword>
<accession>A0ABT5KPY3</accession>
<feature type="transmembrane region" description="Helical" evidence="1">
    <location>
        <begin position="54"/>
        <end position="75"/>
    </location>
</feature>
<evidence type="ECO:0000313" key="2">
    <source>
        <dbReference type="EMBL" id="MDC8784980.1"/>
    </source>
</evidence>
<comment type="caution">
    <text evidence="2">The sequence shown here is derived from an EMBL/GenBank/DDBJ whole genome shotgun (WGS) entry which is preliminary data.</text>
</comment>
<proteinExistence type="predicted"/>
<dbReference type="EMBL" id="JAQQXS010000005">
    <property type="protein sequence ID" value="MDC8784980.1"/>
    <property type="molecule type" value="Genomic_DNA"/>
</dbReference>
<organism evidence="2 3">
    <name type="scientific">Roseateles koreensis</name>
    <dbReference type="NCBI Taxonomy" id="2987526"/>
    <lineage>
        <taxon>Bacteria</taxon>
        <taxon>Pseudomonadati</taxon>
        <taxon>Pseudomonadota</taxon>
        <taxon>Betaproteobacteria</taxon>
        <taxon>Burkholderiales</taxon>
        <taxon>Sphaerotilaceae</taxon>
        <taxon>Roseateles</taxon>
    </lineage>
</organism>
<keyword evidence="1" id="KW-0812">Transmembrane</keyword>
<dbReference type="RefSeq" id="WP_273596097.1">
    <property type="nucleotide sequence ID" value="NZ_JAQQXS010000005.1"/>
</dbReference>